<feature type="domain" description="Dystroglycan-type cadherin-like" evidence="4">
    <location>
        <begin position="4189"/>
        <end position="4281"/>
    </location>
</feature>
<feature type="compositionally biased region" description="Low complexity" evidence="2">
    <location>
        <begin position="5067"/>
        <end position="5081"/>
    </location>
</feature>
<gene>
    <name evidence="5" type="ORF">FKV23_08750</name>
</gene>
<feature type="domain" description="Dystroglycan-type cadherin-like" evidence="4">
    <location>
        <begin position="4008"/>
        <end position="4094"/>
    </location>
</feature>
<dbReference type="InterPro" id="IPR015919">
    <property type="entry name" value="Cadherin-like_sf"/>
</dbReference>
<evidence type="ECO:0000256" key="1">
    <source>
        <dbReference type="ARBA" id="ARBA00022737"/>
    </source>
</evidence>
<dbReference type="InterPro" id="IPR050708">
    <property type="entry name" value="T6SS_VgrG/RHS"/>
</dbReference>
<evidence type="ECO:0000256" key="2">
    <source>
        <dbReference type="SAM" id="MobiDB-lite"/>
    </source>
</evidence>
<feature type="domain" description="Dystroglycan-type cadherin-like" evidence="4">
    <location>
        <begin position="3365"/>
        <end position="3482"/>
    </location>
</feature>
<feature type="domain" description="Dystroglycan-type cadherin-like" evidence="4">
    <location>
        <begin position="4095"/>
        <end position="4185"/>
    </location>
</feature>
<sequence>MEYGNVSSVYGKWTGSVRWALGPGAAGRWPGWPGADRQYVNLATGNLILQAQDEQLLFRGMAIGQVRTYNSQGRIDQVGQDAWMTGFERRVELLSGALNEAGSVIRRHLGDGSTQDFEYVAPNLYRSTAGEGAHDTLTWDGSNRAWSYQEGSTRRVEIYEDHADAILLGRLTRIRDMKSDGTAPVTWSVQYDGNGRVSEVRAEDGTATGDALVFGYDGSGRLSTVSTRESGVVRGQVSYGYDSVGRLASVITDLTPEDRPGDRDSWDASVAANNDGYLFRTDYTYADATSLRITQVRQSDGTLISYTYDSEGRIATLTRGDSNADDSDGVGQTLSFTYDPGNHRANVIDSSGRTWTYDSDGDGRLVNIDLPAGAGGLRAKTSYTYDADGNVTRVETTRGSTTLARTDYQYDAHGNVLWQWEVVDPSQGGAARAVQRTYTSTHQLASETVFTGLDPDGANSAQAPTGGQTTRYVYDAQDRLRFAIGATGDVRELSYAGSGSGIGQIAQSRQYLGAGYSGSTTLSALEAWATPAQRASSTLVQNMYDLQGRLSRTVAYARVDTSGNGIEEDAASITDYVYDAQGLLRQQVERRSSTATVDDGRDTAQTTAYAYDGMGRLLSEVVTEQVGSGPVTTLRTTVWSYVDSAMTVSATVEGGVAGDGSGNDLLRLQVRNAAGQVVSTIESALTGGTTTHTTRSYYDDGGRLRAREDASGARTYYFYDAEERLVGEVDATGAVTVYSRDGLGRVVTTTGHATRVDTSSWLAGGQVVPTDIQAVKPATHADDRRNTATYDAQGRLLTAVDAEGGITTYSYDGAGRLVQTRMTDAAGTAASARVTRYFHDAAGREVARLDAEGYLVEYSHDRAGRVVRTVAYATATSQSLRASGTLANLRPVGHANDQVTRIFHDGRGNRVAELNAEGYLTEYVFDEARNERAVRAYARQLTGLAGNESLAALRTQVQAGAVRETRRSFDALGNLLIEVNPEGTVTRYSYDVQGRLLRSEAAQGTSEVREGRLRYDVFGNLIGELGGEGATHLLSGMSEAQLDAVYAQYGMRHSYDARGQRIESVDAQGNKTWYFYDAVGRLTFTVRGVANAQGVANAEGEVTETRYTAFGEVREAIAYTGRITIGVPGSRDSAGAAVSVLQYVAATDSRTTLAYDRRGLVKARIDAENYRTEWRYSAFGDLIEQIDVARGVSTGFAYDRRGLRTAQVDDQGGLSRTVGWAYDAFGRVTSATDGRGHTVTFGYDRLGRQVTESQVVSGRTQGQSIGYDAFGRVLTQTDALGRITTYAYDDAARSMAITTPEGVTLTTHRNRHGETSKVVDALGHATEYRYDRDGHLLEARAADGGTSVSEYDVRGLLASTVDATGRRVDYRYDATGRLLKRIEDPAGLNRATTYAYDGQGRQVSVTDSAGIRTTFGYDRKGQLRETVRDAAGLALKTVYTWDAQGRQLTVTEGAGTAAATKLAYAYDALGRRTNETVDPGAGKLNLTTTYTYDGNDNLVSRTDAEGRVTRFSYDEANREVFRVDGAGGVVRTWYDVEGRVVATRGYAQAINLDGLGLAATISDIQGRVTTQHGKDIQSYRVHDADGRLKLSIDGAGAVTEVGYDAAGRQVSTRRYANAVSLTSLRSALQGGTATPASVASALTVDNARDRTSYVVLDAVGRVRFTVEADGAVLEQRYDLAGRATQSWAYATALSLSAADRAALAAGTFQATTLASRVAPQASAARAQYIVYDTIGRERYRVERSSADKGVVSERVYDAGGLVVADRRFGVEVAFDPTHTIGDLAALLPPSGDDAVMRRTRYVYDTAGRLRFEIGASNAVTESRYDASGRVVETIAHSAPKPAGTPTEAGMAAWSQAQPAEAVRSTRFTYDAAGRLKQRTDALDQVEKYTYDGTGQVVAYTDRNGHVWNYEYDAAGRKTREISPQASVATVNAAGNVATVSRRLTTEIGYDALGNVVSRTENAGTAEARTTQYAYDNRGHQIRTTFPDAWKVNETTGELEATGQAPTIQVTYNTLGQAVVQKDVRGHYSYKVHDQLGRVAYEVDQEGYVTGYGYNALGEQVTLRRHATRIDTGALSGWSAGQALTLSHLQTSGVLTTSTSDRILSTSYDARGNKAQVVQSQVSYYNAAGSKLTGTPTTRFTYSAFGEVVKESVLLEGTAGQSSARWADTFHYYDALSRNVLTVDAEGYATATRYNATGEVVETIEHARALDTDGLAVDTQPSAPPPGDAVTGYDRIMRWEYDALGRKVSEVAVRRYQRADGSAGVRGVETAFAYDGEGRVTRLTTDAGATITRYDALGRAISVQEPERAVLTASAENSLKASTANDLSTAGLYQQVSPYTAMAYDAFGNVVQIRRYANGLKAGQSAPVADTARDQIQVTRYDRQGRAVMSKDAEGNFVYSAYDAADNLVHVWYQLEGSATSRDTIVHGRYSYDKTGRQVGNVQTRTPVSGGTGSADLSEAVEYNAFGEITRKTQTGLGGSLDYAYDAAGRLLTSNEGGATRTLGYNLAGHQVRQSSKAYLGQSQVVDAVTWNTTDRLGRAVITRMPAYNAANDPVVVTQRLDRWGNAIEIIDGRGYQTRYQYNDYNQIVRDERPLVKVVSESGASTWVHPVNQWYYDALGRLVATRDANGNVRTNEYDNAGQLVKSTDALGNATRHAYDVLGNQRMAQDPMGYLTFKEYDRLNRVVAIGDYLPDASGAVRGKTLLQQYTLNQNGDRLRVEDALGYIARYDYDSRSLLLRSQTTMGVVLDFAHDVAGNKIRESNAFSGSSTLTDRDGETVRVNELTWDYDIHGRVVDHNNLSGRDYDYTYNALTGQLTAESSAGGSGLAMPAAASKSISYYANGRIKEVVEGNGNKFRYEYDAAGNRTVEDVIFTDGSGQQTRTITRTLYDSHNRVERVTQDDLSAGSAKRVFDMVYEYDAVGNRRRVVARSGFGPDVAAVPVENTAPVSISTPEDRVVRKGVKSEFRILFSDVFRDAQQDPLTLLVSQANGSALPTWLRALHDSTTGEIVFIADPPSGASDQDITVKLTAHETANAANTASTTFKVKVRTNTAPVLVESGTAQLRAKTGQMWSQELVVTDYFRDLDVGDRLTLSIVNAAALPAWLQVDAGNPSVVRLTGTPTTSDTFSFKLRATDEKGAYVEKTFQVTTAPNAAPQKVVSSLIAQEAIRGRDFDWTRNLSQIFKDNDGDRLQVTASGQPAWLSFQYLDDQATPQMKLAGHVPVTVANGTAYTITFTATDPDGLSATITLSVTVRQNRAPVATNWTAPPTRVNDHYDVTVPVGTLFNDPEGDQVFIEPIWPTGSTLPQWLNISVDQDAGTIRLHGRPTSNAQAGNLSFQLRGSDAEGLGATANVSISIGTDNPPVRNTSVNLADRSLDIGRSFSFTVPANLFTDPDEDQVHLQPSLVEMISRDDDDVPIPDSVNYLPLPAWLHFDGNRTFSGTVPSELSPGKIVIRIKGVDSRDRVSAADEYNIGAAGVGTDGDITLHLNTFVNAPPVYNDGSLPNRTIKHGTAVDFALPAGAFTEPNGDDLTYAAQVLVGGNWVSLSSIGLSINSSTGRISGTPSNLIQTSFSARIIASDPQGLPATGTFTFNVTNTPPTVATIPVQTVSRNIAANLDLAPYFNDVNKDTLTYSVVSGLPSGLSLSGSGKITGSTGVALGDYTVKVKASDGRGGSVEATFTLRVSNKAPVAPTIPNQTAAAGTSWSYTIPAFTDPNGDELTYQVNEAALPSWMSFNKATRKLSGTPGPVGSWTVTVTASDGTATANRSFVVSTPNVAPVVSNPIANRDVSRNVNWSFTVPANTFTDANGDRLTYLASGMPTGITFDQDTRKFSGKATALGSRVVTVTVQDEHGATRSTTFTISVVNDPPKYTAGSLPNRTAQIGQSVSWALPSGAFTDPNSDPLSYSLQVLVPEYYEHYRYVNGEPELRLVPAQWVNASRVGLSIASNGTISGTAGTLSWRQTADDYPYPMPDGVAYGYSLRIVAKDPSNASAQGAFTLAVNAAPVAPSLPNKSIKSGLAWSYDFPAFTDANGDTLTYTVTGLPAGLSHPGGTSRRISGTPTASGTFTVKITADDGNGGKTIKSFTLTVQANTAPSAPTIPNQTATKGQPFSYTVPAFTDANNDPLTYTATGLPPGLSFNVTTRVISGTPTTTGTYSNVKITADDKRGGVTPKTFTISVVSAPPPNRPPVVNRPLPDQFATTSMYFDYTFPADTFTDPDNNPLTYTLSGQPSWLQIDGRRLHGQPWSTGEQVYTVRVTAKDPSGLSVYDEFKLTVWRDDVDPWSTQSVQSFQMGAALAPEGEDELSAPAMEPMQAPLSGSTPYQTVEQWFSYDAENRIRIHNGALVNGRIVVKTPAVNDPGSLESYELHYDAAGREVSRFRYHDGVGYVYRSAYDLRGQKVLEFHREQLGGSGRGVSKAYTYDVAGRLVETRGYFASDATRRVSYREGAEEIYWDLQIGGWLSGAEQFSFDGDGRLVSQTTRGRPDGDWWQAFGTPLEGPSGNQRTDLGVLDLRSEVLYTKADGSSGYDVLGRLQSYRYRGHDIGWATHTYTSTWQGWGSYQERTVTGSSSNPDYKTTTNTLSYDGMGRLLSQREKTNYDNVDDRMRYYAYTGDGQVQRRREGRIEDGVFRQDDPNQPNNPKPNYLFVHAGGQQHAELKEGGQIRTRYGSRGDQTQLQDLGGSGRYEAGGGKVTVLAGETLRGLAQRVYGTPQLWYVLADANGLGDPDTPLTAGTQLNAPSTRVSSNDANTFKPYNPSEAIGNTAPGLPYITPPPKNNCGTLAMVIMVVVIIVVSIYTAGAASGAAAGAGAGTGGGAAAGGAAAGSTAAAGGTAASTSVWSAGVSAFAGGGGVMTTGTAVMSAGVGAFAGSVAGQAVGSAMGVTSFNWRNAFVAGASAMATAGLGAAIQGGQLGTLGKTLNDATWARAAATAVTGNVTSYAASRALGMEASFSWRSVAASAVSAAISTKLGDAMGLNPTPDVGGSGSFWKDMGNGLIGGTVGLHTRRAFGFGDDINYRNIAADAFGNALGNAAVRRMQRWQGGAATAQGGVNGGVSTTYASGDFGPDPVGSGPSPTAGSAASADRRRSNAIGPIYDPNVPTLDTLVVTADEGQNRWYMSMWDWAQRYHQPGPPTTGNRADLVRYWSDSHQRLAPDYNRWVADSYPAGSLNRTSGPGRYMSVAEADAAWEAKHGAPTWLKRTGGGVVGVIEGAYDLTIGAAVALGRLGSDFVGSGLYEVGMNNGYTRSSYDRLGATTAGVVDLVGKGLMFSAAWTANGAYMLGVDTAYTRAGRGYVGQQIGNAVDALAAPFKLADQYEAAGDPVTAATLRSKAVFTGLGTVATLGYGAASGVRTLGSVSAVDRGVSTAYARSVANSELTIAANAATGNPAAISRGFGALNSRQAAVLEQLPEFGSSTIAHKGFGQRDLAALTAATGDEFAMFSTGGRRLIFRGDVGSVPINPEMASQLSGQGWRWSSHTHPGFEIGVLRSSPGDQAVLRAMGGNQSAIFNSMGQRGMFTPNGDSLNGWKPWW</sequence>
<dbReference type="SMART" id="SM00736">
    <property type="entry name" value="CADG"/>
    <property type="match status" value="11"/>
</dbReference>
<organism evidence="5 6">
    <name type="scientific">Marilutibacter alkalisoli</name>
    <dbReference type="NCBI Taxonomy" id="2591633"/>
    <lineage>
        <taxon>Bacteria</taxon>
        <taxon>Pseudomonadati</taxon>
        <taxon>Pseudomonadota</taxon>
        <taxon>Gammaproteobacteria</taxon>
        <taxon>Lysobacterales</taxon>
        <taxon>Lysobacteraceae</taxon>
        <taxon>Marilutibacter</taxon>
    </lineage>
</organism>
<feature type="domain" description="Dystroglycan-type cadherin-like" evidence="4">
    <location>
        <begin position="3055"/>
        <end position="3154"/>
    </location>
</feature>
<dbReference type="InterPro" id="IPR056823">
    <property type="entry name" value="TEN-like_YD-shell"/>
</dbReference>
<evidence type="ECO:0000313" key="5">
    <source>
        <dbReference type="EMBL" id="QDH70176.1"/>
    </source>
</evidence>
<keyword evidence="3" id="KW-0472">Membrane</keyword>
<dbReference type="Gene3D" id="2.60.40.10">
    <property type="entry name" value="Immunoglobulins"/>
    <property type="match status" value="13"/>
</dbReference>
<feature type="domain" description="Dystroglycan-type cadherin-like" evidence="4">
    <location>
        <begin position="3689"/>
        <end position="3777"/>
    </location>
</feature>
<keyword evidence="6" id="KW-1185">Reference proteome</keyword>
<evidence type="ECO:0000259" key="4">
    <source>
        <dbReference type="SMART" id="SM00736"/>
    </source>
</evidence>
<proteinExistence type="predicted"/>
<dbReference type="Proteomes" id="UP000317199">
    <property type="component" value="Chromosome"/>
</dbReference>
<dbReference type="InterPro" id="IPR013783">
    <property type="entry name" value="Ig-like_fold"/>
</dbReference>
<dbReference type="GO" id="GO:0005509">
    <property type="term" value="F:calcium ion binding"/>
    <property type="evidence" value="ECO:0007669"/>
    <property type="project" value="InterPro"/>
</dbReference>
<evidence type="ECO:0000313" key="6">
    <source>
        <dbReference type="Proteomes" id="UP000317199"/>
    </source>
</evidence>
<dbReference type="EMBL" id="CP041242">
    <property type="protein sequence ID" value="QDH70176.1"/>
    <property type="molecule type" value="Genomic_DNA"/>
</dbReference>
<dbReference type="PANTHER" id="PTHR32305:SF15">
    <property type="entry name" value="PROTEIN RHSA-RELATED"/>
    <property type="match status" value="1"/>
</dbReference>
<name>A0A514BS09_9GAMM</name>
<feature type="transmembrane region" description="Helical" evidence="3">
    <location>
        <begin position="4779"/>
        <end position="4798"/>
    </location>
</feature>
<evidence type="ECO:0000256" key="3">
    <source>
        <dbReference type="SAM" id="Phobius"/>
    </source>
</evidence>
<protein>
    <recommendedName>
        <fullName evidence="4">Dystroglycan-type cadherin-like domain-containing protein</fullName>
    </recommendedName>
</protein>
<feature type="domain" description="Dystroglycan-type cadherin-like" evidence="4">
    <location>
        <begin position="3598"/>
        <end position="3688"/>
    </location>
</feature>
<dbReference type="Gene3D" id="3.90.930.1">
    <property type="match status" value="1"/>
</dbReference>
<keyword evidence="1" id="KW-0677">Repeat</keyword>
<accession>A0A514BS09</accession>
<dbReference type="NCBIfam" id="TIGR01643">
    <property type="entry name" value="YD_repeat_2x"/>
    <property type="match status" value="10"/>
</dbReference>
<feature type="domain" description="Dystroglycan-type cadherin-like" evidence="4">
    <location>
        <begin position="3497"/>
        <end position="3597"/>
    </location>
</feature>
<dbReference type="PANTHER" id="PTHR32305">
    <property type="match status" value="1"/>
</dbReference>
<keyword evidence="3" id="KW-1133">Transmembrane helix</keyword>
<dbReference type="InterPro" id="IPR006530">
    <property type="entry name" value="YD"/>
</dbReference>
<keyword evidence="3" id="KW-0812">Transmembrane</keyword>
<dbReference type="KEGG" id="lyj:FKV23_08750"/>
<reference evidence="5 6" key="1">
    <citation type="submission" date="2019-06" db="EMBL/GenBank/DDBJ databases">
        <title>Lysobacter alkalisoli sp. nov. isolated from saline-alkali soil.</title>
        <authorList>
            <person name="Sun J.-Q."/>
            <person name="Xu L."/>
        </authorList>
    </citation>
    <scope>NUCLEOTIDE SEQUENCE [LARGE SCALE GENOMIC DNA]</scope>
    <source>
        <strain evidence="5 6">SJ-36</strain>
    </source>
</reference>
<feature type="domain" description="Dystroglycan-type cadherin-like" evidence="4">
    <location>
        <begin position="3870"/>
        <end position="4007"/>
    </location>
</feature>
<dbReference type="Pfam" id="PF05345">
    <property type="entry name" value="He_PIG"/>
    <property type="match status" value="10"/>
</dbReference>
<dbReference type="SUPFAM" id="SSF49313">
    <property type="entry name" value="Cadherin-like"/>
    <property type="match status" value="11"/>
</dbReference>
<feature type="domain" description="Dystroglycan-type cadherin-like" evidence="4">
    <location>
        <begin position="3778"/>
        <end position="3868"/>
    </location>
</feature>
<dbReference type="GO" id="GO:0016020">
    <property type="term" value="C:membrane"/>
    <property type="evidence" value="ECO:0007669"/>
    <property type="project" value="InterPro"/>
</dbReference>
<dbReference type="OrthoDB" id="9816400at2"/>
<dbReference type="Pfam" id="PF05593">
    <property type="entry name" value="RHS_repeat"/>
    <property type="match status" value="6"/>
</dbReference>
<dbReference type="InterPro" id="IPR031325">
    <property type="entry name" value="RHS_repeat"/>
</dbReference>
<dbReference type="InterPro" id="IPR006644">
    <property type="entry name" value="Cadg"/>
</dbReference>
<feature type="domain" description="Dystroglycan-type cadherin-like" evidence="4">
    <location>
        <begin position="2947"/>
        <end position="3053"/>
    </location>
</feature>
<dbReference type="Gene3D" id="2.180.10.10">
    <property type="entry name" value="RHS repeat-associated core"/>
    <property type="match status" value="7"/>
</dbReference>
<dbReference type="Pfam" id="PF25023">
    <property type="entry name" value="TEN_YD-shell"/>
    <property type="match status" value="1"/>
</dbReference>
<feature type="region of interest" description="Disordered" evidence="2">
    <location>
        <begin position="5057"/>
        <end position="5084"/>
    </location>
</feature>